<dbReference type="OrthoDB" id="7238679at2"/>
<sequence>MSNFKEKAKPISIVLIGTLILSLIGLYNGYPLVYSDTGTYIYSGFDVFVPNDRPVMYGLFLRFFSFKTSAWFVIFVQNLITSYVLYELFRSLYKTDRLKKSYLLITLFLVFFTGIGWYSNQLMPDFFAPIAIISLYLFLSGSLKGSIVRNVLVGLILTVSLLVHFSHLMIGTIMVGLALIVKLTRGKEMILLSLKNSVFLSLLVLSSWIILPFINYSISEEFVLSKGSHVFLLASLNEKGLVKPYLDKNCDQPWFGGNTLCDYKEELPTTIDGFIWSGDGIVSKTNAWEKGKQDFDEVIYGIHKDPGLLVQSISKSLIYGGVQLTRNKIGEGLSAYGQGSAPYGQIHWRFREELNDYLNSKQNKFNGQALQFDFLNKVNVLVLFISLAILVLYSLNPDKKRQTAFLVLFLLVGIVVNSMVTAGLSAPYDRYQARVVWMLPLLILIMLDKKEISIKL</sequence>
<feature type="transmembrane region" description="Helical" evidence="1">
    <location>
        <begin position="155"/>
        <end position="178"/>
    </location>
</feature>
<evidence type="ECO:0000313" key="3">
    <source>
        <dbReference type="Proteomes" id="UP000435357"/>
    </source>
</evidence>
<name>A0A6N6M6V8_9FLAO</name>
<accession>A0A6N6M6V8</accession>
<evidence type="ECO:0000256" key="1">
    <source>
        <dbReference type="SAM" id="Phobius"/>
    </source>
</evidence>
<feature type="transmembrane region" description="Helical" evidence="1">
    <location>
        <begin position="198"/>
        <end position="218"/>
    </location>
</feature>
<protein>
    <submittedName>
        <fullName evidence="2">Uncharacterized protein</fullName>
    </submittedName>
</protein>
<feature type="transmembrane region" description="Helical" evidence="1">
    <location>
        <begin position="374"/>
        <end position="393"/>
    </location>
</feature>
<organism evidence="2 3">
    <name type="scientific">Salibacter halophilus</name>
    <dbReference type="NCBI Taxonomy" id="1803916"/>
    <lineage>
        <taxon>Bacteria</taxon>
        <taxon>Pseudomonadati</taxon>
        <taxon>Bacteroidota</taxon>
        <taxon>Flavobacteriia</taxon>
        <taxon>Flavobacteriales</taxon>
        <taxon>Salibacteraceae</taxon>
        <taxon>Salibacter</taxon>
    </lineage>
</organism>
<dbReference type="Proteomes" id="UP000435357">
    <property type="component" value="Unassembled WGS sequence"/>
</dbReference>
<evidence type="ECO:0000313" key="2">
    <source>
        <dbReference type="EMBL" id="KAB1064333.1"/>
    </source>
</evidence>
<feature type="transmembrane region" description="Helical" evidence="1">
    <location>
        <begin position="101"/>
        <end position="120"/>
    </location>
</feature>
<reference evidence="2 3" key="1">
    <citation type="submission" date="2019-09" db="EMBL/GenBank/DDBJ databases">
        <title>Genomes of Cryomorphaceae.</title>
        <authorList>
            <person name="Bowman J.P."/>
        </authorList>
    </citation>
    <scope>NUCLEOTIDE SEQUENCE [LARGE SCALE GENOMIC DNA]</scope>
    <source>
        <strain evidence="2 3">KCTC 52047</strain>
    </source>
</reference>
<dbReference type="EMBL" id="WACR01000005">
    <property type="protein sequence ID" value="KAB1064333.1"/>
    <property type="molecule type" value="Genomic_DNA"/>
</dbReference>
<dbReference type="AlphaFoldDB" id="A0A6N6M6V8"/>
<gene>
    <name evidence="2" type="ORF">F3059_06425</name>
</gene>
<keyword evidence="1" id="KW-0812">Transmembrane</keyword>
<keyword evidence="3" id="KW-1185">Reference proteome</keyword>
<proteinExistence type="predicted"/>
<keyword evidence="1" id="KW-0472">Membrane</keyword>
<dbReference type="RefSeq" id="WP_151167383.1">
    <property type="nucleotide sequence ID" value="NZ_WACR01000005.1"/>
</dbReference>
<feature type="transmembrane region" description="Helical" evidence="1">
    <location>
        <begin position="12"/>
        <end position="30"/>
    </location>
</feature>
<feature type="transmembrane region" description="Helical" evidence="1">
    <location>
        <begin position="69"/>
        <end position="89"/>
    </location>
</feature>
<keyword evidence="1" id="KW-1133">Transmembrane helix</keyword>
<feature type="transmembrane region" description="Helical" evidence="1">
    <location>
        <begin position="405"/>
        <end position="424"/>
    </location>
</feature>
<feature type="transmembrane region" description="Helical" evidence="1">
    <location>
        <begin position="126"/>
        <end position="143"/>
    </location>
</feature>
<comment type="caution">
    <text evidence="2">The sequence shown here is derived from an EMBL/GenBank/DDBJ whole genome shotgun (WGS) entry which is preliminary data.</text>
</comment>